<dbReference type="Pfam" id="PF22706">
    <property type="entry name" value="Tex_central_region"/>
    <property type="match status" value="1"/>
</dbReference>
<dbReference type="InterPro" id="IPR018974">
    <property type="entry name" value="Tex-like_N"/>
</dbReference>
<dbReference type="GO" id="GO:0006139">
    <property type="term" value="P:nucleobase-containing compound metabolic process"/>
    <property type="evidence" value="ECO:0007669"/>
    <property type="project" value="InterPro"/>
</dbReference>
<dbReference type="InterPro" id="IPR041692">
    <property type="entry name" value="HHH_9"/>
</dbReference>
<dbReference type="PANTHER" id="PTHR10724:SF10">
    <property type="entry name" value="S1 RNA-BINDING DOMAIN-CONTAINING PROTEIN 1"/>
    <property type="match status" value="1"/>
</dbReference>
<dbReference type="SMART" id="SM00316">
    <property type="entry name" value="S1"/>
    <property type="match status" value="1"/>
</dbReference>
<dbReference type="SUPFAM" id="SSF158832">
    <property type="entry name" value="Tex N-terminal region-like"/>
    <property type="match status" value="1"/>
</dbReference>
<dbReference type="SUPFAM" id="SSF50249">
    <property type="entry name" value="Nucleic acid-binding proteins"/>
    <property type="match status" value="1"/>
</dbReference>
<proteinExistence type="predicted"/>
<sequence>MTQQPQHPATPSSTPASAAGTKPKDAPAPGPVGGPAANDVAARIAEQIAAELGVKAWQVKAAVDLLDGGSTVPFIARYRKEATGTLDDGQLRELDERLRYLRELEDRRRTVLEAIAAQGKLTPELQAAVVAADTKSRLEDIYLPFKSKRRTKAQIAREAGLEPLADALLKRPELDPEREAAKYLNAEHAVDDAAAALAGARAILVERVAQDADLAENLRERLWTQGRMVSRVKKGKESEGQKFADYFDFSQAPSGMPSHRVLALLRGEKDGVLELDLAEAEPSDDDALAAARTRYESAVARFLGVADRGRPADSWLLQTAQVAWRSRVLARLTADLRGRMFAAAEDEAVRVFAANLRDVLLAAPAGNRATLGLDPGLRTGVKVAVVDGTGKVVATDTVYPHAPARKWDEALATLTRLARQHAVELVAIGNGTASRETDKLAAELIKQLSAAAGSGAGAAPQKLVVSEAGASVYSASALAAAELPGMDVSLRGAVSIARRLQDPLAELVKIDPKSIGVGQYQHDVTAAKLDRSLDAVVEDCVNAVGVDVNTASPALLSRVAGVGPLLSENIVAYRNENGPFAKRSELKKVPRLGAKAFEQCAGFLRITGGAEPLDASSVHPEAYSVARKILTAAGAGRGSGASGGAAGLAPLADAGRLNPADFVDGSFGLPTVRDIIAELEKPGRDPRPAFKAAAFSEGIEKISDLKPGMVLEGTVTNVAAFGAFVDVGVHQDGLVHVSALANRFVADPREVVKSGQVVRVKVLEADPERKRISLTLRLDDEPAASGGRSSEGRSGGRPAGERGGGDRNREGGRAVERSAGGNRGGSNRDGGRNRSAAPSQSGGKPGPRQGHDSDQSAADRDNARRQPKQSGQRPAPADTAMAEALRRAGLGK</sequence>
<dbReference type="FunFam" id="2.40.50.140:FF:000051">
    <property type="entry name" value="RNA-binding transcriptional accessory protein"/>
    <property type="match status" value="1"/>
</dbReference>
<evidence type="ECO:0000313" key="3">
    <source>
        <dbReference type="EMBL" id="RAM38434.1"/>
    </source>
</evidence>
<dbReference type="InterPro" id="IPR010994">
    <property type="entry name" value="RuvA_2-like"/>
</dbReference>
<accession>A0A328HJQ8</accession>
<feature type="region of interest" description="Disordered" evidence="1">
    <location>
        <begin position="774"/>
        <end position="892"/>
    </location>
</feature>
<dbReference type="Pfam" id="PF16921">
    <property type="entry name" value="Tex_YqgF"/>
    <property type="match status" value="1"/>
</dbReference>
<dbReference type="InterPro" id="IPR055179">
    <property type="entry name" value="Tex-like_central_region"/>
</dbReference>
<dbReference type="SUPFAM" id="SSF47781">
    <property type="entry name" value="RuvA domain 2-like"/>
    <property type="match status" value="2"/>
</dbReference>
<dbReference type="SMART" id="SM00732">
    <property type="entry name" value="YqgFc"/>
    <property type="match status" value="1"/>
</dbReference>
<dbReference type="EMBL" id="QLNP01000062">
    <property type="protein sequence ID" value="RAM38434.1"/>
    <property type="molecule type" value="Genomic_DNA"/>
</dbReference>
<dbReference type="InterPro" id="IPR003029">
    <property type="entry name" value="S1_domain"/>
</dbReference>
<dbReference type="GO" id="GO:0006412">
    <property type="term" value="P:translation"/>
    <property type="evidence" value="ECO:0007669"/>
    <property type="project" value="TreeGrafter"/>
</dbReference>
<dbReference type="Gene3D" id="3.30.420.140">
    <property type="entry name" value="YqgF/RNase H-like domain"/>
    <property type="match status" value="1"/>
</dbReference>
<dbReference type="GO" id="GO:0005737">
    <property type="term" value="C:cytoplasm"/>
    <property type="evidence" value="ECO:0007669"/>
    <property type="project" value="UniProtKB-ARBA"/>
</dbReference>
<dbReference type="Pfam" id="PF12836">
    <property type="entry name" value="HHH_3"/>
    <property type="match status" value="1"/>
</dbReference>
<dbReference type="InterPro" id="IPR012340">
    <property type="entry name" value="NA-bd_OB-fold"/>
</dbReference>
<dbReference type="SUPFAM" id="SSF53098">
    <property type="entry name" value="Ribonuclease H-like"/>
    <property type="match status" value="1"/>
</dbReference>
<organism evidence="3 4">
    <name type="scientific">Arthrobacter globiformis</name>
    <dbReference type="NCBI Taxonomy" id="1665"/>
    <lineage>
        <taxon>Bacteria</taxon>
        <taxon>Bacillati</taxon>
        <taxon>Actinomycetota</taxon>
        <taxon>Actinomycetes</taxon>
        <taxon>Micrococcales</taxon>
        <taxon>Micrococcaceae</taxon>
        <taxon>Arthrobacter</taxon>
    </lineage>
</organism>
<protein>
    <submittedName>
        <fullName evidence="3">RNA-binding transcriptional accessory protein</fullName>
    </submittedName>
</protein>
<feature type="compositionally biased region" description="Low complexity" evidence="1">
    <location>
        <begin position="1"/>
        <end position="19"/>
    </location>
</feature>
<dbReference type="AlphaFoldDB" id="A0A328HJQ8"/>
<evidence type="ECO:0000256" key="1">
    <source>
        <dbReference type="SAM" id="MobiDB-lite"/>
    </source>
</evidence>
<dbReference type="InterPro" id="IPR023323">
    <property type="entry name" value="Tex-like_dom_sf"/>
</dbReference>
<dbReference type="PANTHER" id="PTHR10724">
    <property type="entry name" value="30S RIBOSOMAL PROTEIN S1"/>
    <property type="match status" value="1"/>
</dbReference>
<feature type="domain" description="S1 motif" evidence="2">
    <location>
        <begin position="708"/>
        <end position="777"/>
    </location>
</feature>
<dbReference type="InterPro" id="IPR006641">
    <property type="entry name" value="YqgF/RNaseH-like_dom"/>
</dbReference>
<dbReference type="Pfam" id="PF17674">
    <property type="entry name" value="HHH_9"/>
    <property type="match status" value="1"/>
</dbReference>
<dbReference type="CDD" id="cd05685">
    <property type="entry name" value="S1_Tex"/>
    <property type="match status" value="1"/>
</dbReference>
<evidence type="ECO:0000313" key="4">
    <source>
        <dbReference type="Proteomes" id="UP000249166"/>
    </source>
</evidence>
<dbReference type="InterPro" id="IPR012337">
    <property type="entry name" value="RNaseH-like_sf"/>
</dbReference>
<dbReference type="GO" id="GO:0003729">
    <property type="term" value="F:mRNA binding"/>
    <property type="evidence" value="ECO:0007669"/>
    <property type="project" value="TreeGrafter"/>
</dbReference>
<feature type="compositionally biased region" description="Basic and acidic residues" evidence="1">
    <location>
        <begin position="799"/>
        <end position="816"/>
    </location>
</feature>
<dbReference type="FunFam" id="1.10.10.650:FF:000001">
    <property type="entry name" value="S1 RNA-binding domain 1"/>
    <property type="match status" value="1"/>
</dbReference>
<name>A0A328HJQ8_ARTGO</name>
<dbReference type="Pfam" id="PF00575">
    <property type="entry name" value="S1"/>
    <property type="match status" value="1"/>
</dbReference>
<dbReference type="GO" id="GO:0003735">
    <property type="term" value="F:structural constituent of ribosome"/>
    <property type="evidence" value="ECO:0007669"/>
    <property type="project" value="TreeGrafter"/>
</dbReference>
<dbReference type="InterPro" id="IPR032639">
    <property type="entry name" value="Tex_YqgF"/>
</dbReference>
<dbReference type="InterPro" id="IPR037027">
    <property type="entry name" value="YqgF/RNaseH-like_dom_sf"/>
</dbReference>
<dbReference type="Gene3D" id="1.10.10.650">
    <property type="entry name" value="RuvA domain 2-like"/>
    <property type="match status" value="1"/>
</dbReference>
<dbReference type="PROSITE" id="PS50126">
    <property type="entry name" value="S1"/>
    <property type="match status" value="1"/>
</dbReference>
<dbReference type="Pfam" id="PF09371">
    <property type="entry name" value="Tex_N"/>
    <property type="match status" value="1"/>
</dbReference>
<feature type="compositionally biased region" description="Basic and acidic residues" evidence="1">
    <location>
        <begin position="849"/>
        <end position="864"/>
    </location>
</feature>
<dbReference type="InterPro" id="IPR044146">
    <property type="entry name" value="S1_Tex"/>
</dbReference>
<dbReference type="Gene3D" id="2.40.50.140">
    <property type="entry name" value="Nucleic acid-binding proteins"/>
    <property type="match status" value="1"/>
</dbReference>
<evidence type="ECO:0000259" key="2">
    <source>
        <dbReference type="PROSITE" id="PS50126"/>
    </source>
</evidence>
<dbReference type="FunFam" id="1.10.150.310:FF:000002">
    <property type="entry name" value="Putative transcription modulator/accessory protein"/>
    <property type="match status" value="1"/>
</dbReference>
<dbReference type="Proteomes" id="UP000249166">
    <property type="component" value="Unassembled WGS sequence"/>
</dbReference>
<comment type="caution">
    <text evidence="3">The sequence shown here is derived from an EMBL/GenBank/DDBJ whole genome shotgun (WGS) entry which is preliminary data.</text>
</comment>
<reference evidence="3 4" key="1">
    <citation type="submission" date="2018-04" db="EMBL/GenBank/DDBJ databases">
        <title>Bacteria isolated from cave deposits of Manipur.</title>
        <authorList>
            <person name="Sahoo D."/>
            <person name="Sarangthem I."/>
            <person name="Nandeibam J."/>
        </authorList>
    </citation>
    <scope>NUCLEOTIDE SEQUENCE [LARGE SCALE GENOMIC DNA]</scope>
    <source>
        <strain evidence="4">mrc11</strain>
    </source>
</reference>
<gene>
    <name evidence="3" type="ORF">DBZ45_05420</name>
</gene>
<dbReference type="InterPro" id="IPR050437">
    <property type="entry name" value="Ribos_protein_bS1-like"/>
</dbReference>
<dbReference type="InterPro" id="IPR023319">
    <property type="entry name" value="Tex-like_HTH_dom_sf"/>
</dbReference>
<feature type="region of interest" description="Disordered" evidence="1">
    <location>
        <begin position="1"/>
        <end position="37"/>
    </location>
</feature>
<dbReference type="OrthoDB" id="9804714at2"/>
<dbReference type="Gene3D" id="1.10.150.310">
    <property type="entry name" value="Tex RuvX-like domain-like"/>
    <property type="match status" value="1"/>
</dbReference>
<dbReference type="Gene3D" id="1.10.3500.10">
    <property type="entry name" value="Tex N-terminal region-like"/>
    <property type="match status" value="1"/>
</dbReference>
<dbReference type="FunFam" id="3.30.420.140:FF:000001">
    <property type="entry name" value="RNA-binding transcriptional accessory protein"/>
    <property type="match status" value="1"/>
</dbReference>